<accession>A0A8J3GBY0</accession>
<feature type="transmembrane region" description="Helical" evidence="1">
    <location>
        <begin position="158"/>
        <end position="182"/>
    </location>
</feature>
<dbReference type="RefSeq" id="WP_189511934.1">
    <property type="nucleotide sequence ID" value="NZ_BMXG01000003.1"/>
</dbReference>
<protein>
    <recommendedName>
        <fullName evidence="4">HdeD family acid-resistance protein</fullName>
    </recommendedName>
</protein>
<evidence type="ECO:0008006" key="4">
    <source>
        <dbReference type="Google" id="ProtNLM"/>
    </source>
</evidence>
<feature type="transmembrane region" description="Helical" evidence="1">
    <location>
        <begin position="100"/>
        <end position="121"/>
    </location>
</feature>
<keyword evidence="1" id="KW-0472">Membrane</keyword>
<gene>
    <name evidence="2" type="ORF">GCM10007047_07190</name>
</gene>
<dbReference type="EMBL" id="BMXG01000003">
    <property type="protein sequence ID" value="GHB94099.1"/>
    <property type="molecule type" value="Genomic_DNA"/>
</dbReference>
<reference evidence="2" key="1">
    <citation type="journal article" date="2014" name="Int. J. Syst. Evol. Microbiol.">
        <title>Complete genome sequence of Corynebacterium casei LMG S-19264T (=DSM 44701T), isolated from a smear-ripened cheese.</title>
        <authorList>
            <consortium name="US DOE Joint Genome Institute (JGI-PGF)"/>
            <person name="Walter F."/>
            <person name="Albersmeier A."/>
            <person name="Kalinowski J."/>
            <person name="Ruckert C."/>
        </authorList>
    </citation>
    <scope>NUCLEOTIDE SEQUENCE</scope>
    <source>
        <strain evidence="2">KCTC 12870</strain>
    </source>
</reference>
<feature type="transmembrane region" description="Helical" evidence="1">
    <location>
        <begin position="49"/>
        <end position="67"/>
    </location>
</feature>
<keyword evidence="1" id="KW-0812">Transmembrane</keyword>
<sequence>MNLKSPFAGIDPEKLKKNASQAQLAGIILIILGVLAVMLPGVFSLGLELFLGWLLLIGGILQAVSAFSHITVKGYGWALISSVLAAIVGALLIAQPVIGVIALTGLLAIFYLIDGIFKLLAAAQGQHLPGRGIIFMNGIFGLIIAGIVFSEWPSAAHWFIGLIVGVNFLMGGMTLLTLASAAKKSA</sequence>
<evidence type="ECO:0000256" key="1">
    <source>
        <dbReference type="SAM" id="Phobius"/>
    </source>
</evidence>
<dbReference type="InterPro" id="IPR005325">
    <property type="entry name" value="DUF308_memb"/>
</dbReference>
<evidence type="ECO:0000313" key="2">
    <source>
        <dbReference type="EMBL" id="GHB94099.1"/>
    </source>
</evidence>
<dbReference type="Pfam" id="PF03729">
    <property type="entry name" value="DUF308"/>
    <property type="match status" value="1"/>
</dbReference>
<organism evidence="2 3">
    <name type="scientific">Cerasicoccus arenae</name>
    <dbReference type="NCBI Taxonomy" id="424488"/>
    <lineage>
        <taxon>Bacteria</taxon>
        <taxon>Pseudomonadati</taxon>
        <taxon>Verrucomicrobiota</taxon>
        <taxon>Opitutia</taxon>
        <taxon>Puniceicoccales</taxon>
        <taxon>Cerasicoccaceae</taxon>
        <taxon>Cerasicoccus</taxon>
    </lineage>
</organism>
<dbReference type="InterPro" id="IPR052712">
    <property type="entry name" value="Acid_resist_chaperone_HdeD"/>
</dbReference>
<proteinExistence type="predicted"/>
<evidence type="ECO:0000313" key="3">
    <source>
        <dbReference type="Proteomes" id="UP000642829"/>
    </source>
</evidence>
<dbReference type="Proteomes" id="UP000642829">
    <property type="component" value="Unassembled WGS sequence"/>
</dbReference>
<feature type="transmembrane region" description="Helical" evidence="1">
    <location>
        <begin position="133"/>
        <end position="152"/>
    </location>
</feature>
<dbReference type="GO" id="GO:0005886">
    <property type="term" value="C:plasma membrane"/>
    <property type="evidence" value="ECO:0007669"/>
    <property type="project" value="TreeGrafter"/>
</dbReference>
<dbReference type="PANTHER" id="PTHR34989:SF1">
    <property type="entry name" value="PROTEIN HDED"/>
    <property type="match status" value="1"/>
</dbReference>
<dbReference type="PANTHER" id="PTHR34989">
    <property type="entry name" value="PROTEIN HDED"/>
    <property type="match status" value="1"/>
</dbReference>
<feature type="transmembrane region" description="Helical" evidence="1">
    <location>
        <begin position="74"/>
        <end position="94"/>
    </location>
</feature>
<comment type="caution">
    <text evidence="2">The sequence shown here is derived from an EMBL/GenBank/DDBJ whole genome shotgun (WGS) entry which is preliminary data.</text>
</comment>
<feature type="transmembrane region" description="Helical" evidence="1">
    <location>
        <begin position="24"/>
        <end position="43"/>
    </location>
</feature>
<keyword evidence="1" id="KW-1133">Transmembrane helix</keyword>
<reference evidence="2" key="2">
    <citation type="submission" date="2020-09" db="EMBL/GenBank/DDBJ databases">
        <authorList>
            <person name="Sun Q."/>
            <person name="Kim S."/>
        </authorList>
    </citation>
    <scope>NUCLEOTIDE SEQUENCE</scope>
    <source>
        <strain evidence="2">KCTC 12870</strain>
    </source>
</reference>
<name>A0A8J3GBY0_9BACT</name>
<dbReference type="AlphaFoldDB" id="A0A8J3GBY0"/>
<keyword evidence="3" id="KW-1185">Reference proteome</keyword>